<reference evidence="10 11" key="1">
    <citation type="submission" date="2020-10" db="EMBL/GenBank/DDBJ databases">
        <title>Sequencing the genomes of 1000 actinobacteria strains.</title>
        <authorList>
            <person name="Klenk H.-P."/>
        </authorList>
    </citation>
    <scope>NUCLEOTIDE SEQUENCE [LARGE SCALE GENOMIC DNA]</scope>
    <source>
        <strain evidence="10 11">DSM 46661</strain>
    </source>
</reference>
<feature type="transmembrane region" description="Helical" evidence="8">
    <location>
        <begin position="70"/>
        <end position="87"/>
    </location>
</feature>
<evidence type="ECO:0000256" key="4">
    <source>
        <dbReference type="ARBA" id="ARBA00022692"/>
    </source>
</evidence>
<protein>
    <submittedName>
        <fullName evidence="10">Fucose permease</fullName>
    </submittedName>
</protein>
<dbReference type="Gene3D" id="1.20.1250.20">
    <property type="entry name" value="MFS general substrate transporter like domains"/>
    <property type="match status" value="2"/>
</dbReference>
<feature type="transmembrane region" description="Helical" evidence="8">
    <location>
        <begin position="290"/>
        <end position="307"/>
    </location>
</feature>
<dbReference type="PANTHER" id="PTHR23514">
    <property type="entry name" value="BYPASS OF STOP CODON PROTEIN 6"/>
    <property type="match status" value="1"/>
</dbReference>
<feature type="transmembrane region" description="Helical" evidence="8">
    <location>
        <begin position="94"/>
        <end position="113"/>
    </location>
</feature>
<keyword evidence="6 8" id="KW-0472">Membrane</keyword>
<feature type="domain" description="Major facilitator superfamily (MFS) profile" evidence="9">
    <location>
        <begin position="28"/>
        <end position="401"/>
    </location>
</feature>
<comment type="subcellular location">
    <subcellularLocation>
        <location evidence="1">Cell membrane</location>
        <topology evidence="1">Multi-pass membrane protein</topology>
    </subcellularLocation>
</comment>
<feature type="transmembrane region" description="Helical" evidence="8">
    <location>
        <begin position="265"/>
        <end position="283"/>
    </location>
</feature>
<dbReference type="PROSITE" id="PS50850">
    <property type="entry name" value="MFS"/>
    <property type="match status" value="1"/>
</dbReference>
<evidence type="ECO:0000313" key="11">
    <source>
        <dbReference type="Proteomes" id="UP000656548"/>
    </source>
</evidence>
<dbReference type="RefSeq" id="WP_192743606.1">
    <property type="nucleotide sequence ID" value="NZ_JADBEJ010000004.1"/>
</dbReference>
<organism evidence="10 11">
    <name type="scientific">Amycolatopsis roodepoortensis</name>
    <dbReference type="NCBI Taxonomy" id="700274"/>
    <lineage>
        <taxon>Bacteria</taxon>
        <taxon>Bacillati</taxon>
        <taxon>Actinomycetota</taxon>
        <taxon>Actinomycetes</taxon>
        <taxon>Pseudonocardiales</taxon>
        <taxon>Pseudonocardiaceae</taxon>
        <taxon>Amycolatopsis</taxon>
    </lineage>
</organism>
<feature type="transmembrane region" description="Helical" evidence="8">
    <location>
        <begin position="374"/>
        <end position="394"/>
    </location>
</feature>
<evidence type="ECO:0000256" key="1">
    <source>
        <dbReference type="ARBA" id="ARBA00004651"/>
    </source>
</evidence>
<evidence type="ECO:0000313" key="10">
    <source>
        <dbReference type="EMBL" id="MBE1576299.1"/>
    </source>
</evidence>
<keyword evidence="11" id="KW-1185">Reference proteome</keyword>
<keyword evidence="4 8" id="KW-0812">Transmembrane</keyword>
<dbReference type="InterPro" id="IPR020846">
    <property type="entry name" value="MFS_dom"/>
</dbReference>
<evidence type="ECO:0000256" key="7">
    <source>
        <dbReference type="SAM" id="MobiDB-lite"/>
    </source>
</evidence>
<gene>
    <name evidence="10" type="ORF">H4W30_003346</name>
</gene>
<feature type="region of interest" description="Disordered" evidence="7">
    <location>
        <begin position="1"/>
        <end position="20"/>
    </location>
</feature>
<feature type="transmembrane region" description="Helical" evidence="8">
    <location>
        <begin position="346"/>
        <end position="368"/>
    </location>
</feature>
<evidence type="ECO:0000259" key="9">
    <source>
        <dbReference type="PROSITE" id="PS50850"/>
    </source>
</evidence>
<feature type="transmembrane region" description="Helical" evidence="8">
    <location>
        <begin position="152"/>
        <end position="170"/>
    </location>
</feature>
<keyword evidence="5 8" id="KW-1133">Transmembrane helix</keyword>
<keyword evidence="3" id="KW-0813">Transport</keyword>
<name>A0ABR9L6F8_9PSEU</name>
<feature type="transmembrane region" description="Helical" evidence="8">
    <location>
        <begin position="224"/>
        <end position="245"/>
    </location>
</feature>
<feature type="transmembrane region" description="Helical" evidence="8">
    <location>
        <begin position="176"/>
        <end position="193"/>
    </location>
</feature>
<dbReference type="Pfam" id="PF07690">
    <property type="entry name" value="MFS_1"/>
    <property type="match status" value="1"/>
</dbReference>
<sequence>MTNVITGEQASPAPPPRPQAGPGLSVRHTLLAYALFVMLGALFAGLGAALPQLRVIYQLGPTSGSELISVFNAGSLLSTLTFGIAARRLPPRRSISVLVSIIGCAAVLMGFAASWPMLLITALVAGTGFGGLVVLLNTAFAKGFGERSAIKLSILNAVFGLGAIGGPLLIGTVGLANLPFVFTAIGVLILLCWQVRDCASLLTGSEQGEDSGVPAGRLRRGLPILLAFAAIGLVYASTETGVSAWQSTYLVGVGYSVSAAAQLDAGFWAGSTLGRLVIPALTVRMAPQRVVLICTAFAVVALFTATSPALAPISYSLAGFALGPVLPTVLAWMAKVAPSSAQSTTAAILGCGMLGSVLSPIVIGGITGSTPGPLIPITIGVFATLTLLALFNAARVARRAKSSEAESIGT</sequence>
<comment type="caution">
    <text evidence="10">The sequence shown here is derived from an EMBL/GenBank/DDBJ whole genome shotgun (WGS) entry which is preliminary data.</text>
</comment>
<evidence type="ECO:0000256" key="2">
    <source>
        <dbReference type="ARBA" id="ARBA00008335"/>
    </source>
</evidence>
<accession>A0ABR9L6F8</accession>
<comment type="similarity">
    <text evidence="2">Belongs to the major facilitator superfamily.</text>
</comment>
<dbReference type="InterPro" id="IPR051788">
    <property type="entry name" value="MFS_Transporter"/>
</dbReference>
<evidence type="ECO:0000256" key="5">
    <source>
        <dbReference type="ARBA" id="ARBA00022989"/>
    </source>
</evidence>
<dbReference type="EMBL" id="JADBEJ010000004">
    <property type="protein sequence ID" value="MBE1576299.1"/>
    <property type="molecule type" value="Genomic_DNA"/>
</dbReference>
<feature type="transmembrane region" description="Helical" evidence="8">
    <location>
        <begin position="313"/>
        <end position="334"/>
    </location>
</feature>
<dbReference type="InterPro" id="IPR011701">
    <property type="entry name" value="MFS"/>
</dbReference>
<evidence type="ECO:0000256" key="8">
    <source>
        <dbReference type="SAM" id="Phobius"/>
    </source>
</evidence>
<dbReference type="PANTHER" id="PTHR23514:SF3">
    <property type="entry name" value="BYPASS OF STOP CODON PROTEIN 6"/>
    <property type="match status" value="1"/>
</dbReference>
<dbReference type="InterPro" id="IPR036259">
    <property type="entry name" value="MFS_trans_sf"/>
</dbReference>
<feature type="transmembrane region" description="Helical" evidence="8">
    <location>
        <begin position="119"/>
        <end position="140"/>
    </location>
</feature>
<dbReference type="SUPFAM" id="SSF103473">
    <property type="entry name" value="MFS general substrate transporter"/>
    <property type="match status" value="1"/>
</dbReference>
<evidence type="ECO:0000256" key="6">
    <source>
        <dbReference type="ARBA" id="ARBA00023136"/>
    </source>
</evidence>
<evidence type="ECO:0000256" key="3">
    <source>
        <dbReference type="ARBA" id="ARBA00022448"/>
    </source>
</evidence>
<feature type="transmembrane region" description="Helical" evidence="8">
    <location>
        <begin position="30"/>
        <end position="50"/>
    </location>
</feature>
<dbReference type="Proteomes" id="UP000656548">
    <property type="component" value="Unassembled WGS sequence"/>
</dbReference>
<proteinExistence type="inferred from homology"/>